<gene>
    <name evidence="3" type="ORF">MSAN_02352200</name>
</gene>
<dbReference type="AlphaFoldDB" id="A0A8H6X6M6"/>
<dbReference type="InterPro" id="IPR046528">
    <property type="entry name" value="DUF6593"/>
</dbReference>
<protein>
    <recommendedName>
        <fullName evidence="2">DUF6593 domain-containing protein</fullName>
    </recommendedName>
</protein>
<evidence type="ECO:0000313" key="4">
    <source>
        <dbReference type="Proteomes" id="UP000623467"/>
    </source>
</evidence>
<dbReference type="Proteomes" id="UP000623467">
    <property type="component" value="Unassembled WGS sequence"/>
</dbReference>
<feature type="domain" description="DUF6593" evidence="2">
    <location>
        <begin position="57"/>
        <end position="195"/>
    </location>
</feature>
<dbReference type="OrthoDB" id="3191568at2759"/>
<organism evidence="3 4">
    <name type="scientific">Mycena sanguinolenta</name>
    <dbReference type="NCBI Taxonomy" id="230812"/>
    <lineage>
        <taxon>Eukaryota</taxon>
        <taxon>Fungi</taxon>
        <taxon>Dikarya</taxon>
        <taxon>Basidiomycota</taxon>
        <taxon>Agaricomycotina</taxon>
        <taxon>Agaricomycetes</taxon>
        <taxon>Agaricomycetidae</taxon>
        <taxon>Agaricales</taxon>
        <taxon>Marasmiineae</taxon>
        <taxon>Mycenaceae</taxon>
        <taxon>Mycena</taxon>
    </lineage>
</organism>
<evidence type="ECO:0000313" key="3">
    <source>
        <dbReference type="EMBL" id="KAF7335189.1"/>
    </source>
</evidence>
<feature type="region of interest" description="Disordered" evidence="1">
    <location>
        <begin position="1"/>
        <end position="25"/>
    </location>
</feature>
<dbReference type="EMBL" id="JACAZH010000042">
    <property type="protein sequence ID" value="KAF7335189.1"/>
    <property type="molecule type" value="Genomic_DNA"/>
</dbReference>
<name>A0A8H6X6M6_9AGAR</name>
<dbReference type="Pfam" id="PF20236">
    <property type="entry name" value="DUF6593"/>
    <property type="match status" value="1"/>
</dbReference>
<accession>A0A8H6X6M6</accession>
<evidence type="ECO:0000259" key="2">
    <source>
        <dbReference type="Pfam" id="PF20236"/>
    </source>
</evidence>
<proteinExistence type="predicted"/>
<feature type="compositionally biased region" description="Polar residues" evidence="1">
    <location>
        <begin position="1"/>
        <end position="12"/>
    </location>
</feature>
<reference evidence="3" key="1">
    <citation type="submission" date="2020-05" db="EMBL/GenBank/DDBJ databases">
        <title>Mycena genomes resolve the evolution of fungal bioluminescence.</title>
        <authorList>
            <person name="Tsai I.J."/>
        </authorList>
    </citation>
    <scope>NUCLEOTIDE SEQUENCE</scope>
    <source>
        <strain evidence="3">160909Yilan</strain>
    </source>
</reference>
<sequence length="201" mass="21907">MYSNPFTQGGWQSSANPRASSSSNTVPQPSLFGALPFATPNPIPMFVSFRFTSFSPSILNSTVMGPQGKTYFRVSTDIPTPGFTIITNSTNQPTIIIEWRKHPVLEIRDIVPKQQSLQWLALAPEKRYRTMTAKGKTFVWAPDGESICLYSPGVGAPQTFARVTREEGAVALDITAEAIQIGLLDVCVAAALLLQCGRNID</sequence>
<keyword evidence="4" id="KW-1185">Reference proteome</keyword>
<evidence type="ECO:0000256" key="1">
    <source>
        <dbReference type="SAM" id="MobiDB-lite"/>
    </source>
</evidence>
<comment type="caution">
    <text evidence="3">The sequence shown here is derived from an EMBL/GenBank/DDBJ whole genome shotgun (WGS) entry which is preliminary data.</text>
</comment>
<feature type="compositionally biased region" description="Low complexity" evidence="1">
    <location>
        <begin position="13"/>
        <end position="24"/>
    </location>
</feature>